<organism evidence="2">
    <name type="scientific">marine sediment metagenome</name>
    <dbReference type="NCBI Taxonomy" id="412755"/>
    <lineage>
        <taxon>unclassified sequences</taxon>
        <taxon>metagenomes</taxon>
        <taxon>ecological metagenomes</taxon>
    </lineage>
</organism>
<keyword evidence="1" id="KW-0472">Membrane</keyword>
<gene>
    <name evidence="2" type="ORF">LCGC14_2564130</name>
</gene>
<proteinExistence type="predicted"/>
<evidence type="ECO:0000313" key="2">
    <source>
        <dbReference type="EMBL" id="KKL09609.1"/>
    </source>
</evidence>
<accession>A0A0F9AJ18</accession>
<evidence type="ECO:0000256" key="1">
    <source>
        <dbReference type="SAM" id="Phobius"/>
    </source>
</evidence>
<feature type="transmembrane region" description="Helical" evidence="1">
    <location>
        <begin position="81"/>
        <end position="99"/>
    </location>
</feature>
<feature type="transmembrane region" description="Helical" evidence="1">
    <location>
        <begin position="58"/>
        <end position="75"/>
    </location>
</feature>
<comment type="caution">
    <text evidence="2">The sequence shown here is derived from an EMBL/GenBank/DDBJ whole genome shotgun (WGS) entry which is preliminary data.</text>
</comment>
<name>A0A0F9AJ18_9ZZZZ</name>
<keyword evidence="1" id="KW-0812">Transmembrane</keyword>
<dbReference type="EMBL" id="LAZR01042404">
    <property type="protein sequence ID" value="KKL09609.1"/>
    <property type="molecule type" value="Genomic_DNA"/>
</dbReference>
<dbReference type="AlphaFoldDB" id="A0A0F9AJ18"/>
<feature type="transmembrane region" description="Helical" evidence="1">
    <location>
        <begin position="28"/>
        <end position="51"/>
    </location>
</feature>
<sequence>MVDLFNESFDKLINGSVIPAAVSTYTEAFTFGGVIWLWPIFFIGTLFLVAIKTENPTMVAIYAILGTVALGTMLPTISNTILAFITIFSVTIWFYSLFVSPKVE</sequence>
<protein>
    <submittedName>
        <fullName evidence="2">Uncharacterized protein</fullName>
    </submittedName>
</protein>
<reference evidence="2" key="1">
    <citation type="journal article" date="2015" name="Nature">
        <title>Complex archaea that bridge the gap between prokaryotes and eukaryotes.</title>
        <authorList>
            <person name="Spang A."/>
            <person name="Saw J.H."/>
            <person name="Jorgensen S.L."/>
            <person name="Zaremba-Niedzwiedzka K."/>
            <person name="Martijn J."/>
            <person name="Lind A.E."/>
            <person name="van Eijk R."/>
            <person name="Schleper C."/>
            <person name="Guy L."/>
            <person name="Ettema T.J."/>
        </authorList>
    </citation>
    <scope>NUCLEOTIDE SEQUENCE</scope>
</reference>
<keyword evidence="1" id="KW-1133">Transmembrane helix</keyword>